<evidence type="ECO:0000256" key="5">
    <source>
        <dbReference type="ARBA" id="ARBA00022862"/>
    </source>
</evidence>
<comment type="subunit">
    <text evidence="2">Monomer.</text>
</comment>
<dbReference type="EC" id="1.11.1.24" evidence="3"/>
<keyword evidence="16" id="KW-1185">Reference proteome</keyword>
<dbReference type="CDD" id="cd03017">
    <property type="entry name" value="PRX_BCP"/>
    <property type="match status" value="1"/>
</dbReference>
<dbReference type="PIRSF" id="PIRSF000239">
    <property type="entry name" value="AHPC"/>
    <property type="match status" value="1"/>
</dbReference>
<evidence type="ECO:0000256" key="7">
    <source>
        <dbReference type="ARBA" id="ARBA00023157"/>
    </source>
</evidence>
<keyword evidence="8" id="KW-0676">Redox-active center</keyword>
<protein>
    <recommendedName>
        <fullName evidence="3">thioredoxin-dependent peroxiredoxin</fullName>
        <ecNumber evidence="3">1.11.1.24</ecNumber>
    </recommendedName>
    <alternativeName>
        <fullName evidence="9">Thioredoxin peroxidase</fullName>
    </alternativeName>
    <alternativeName>
        <fullName evidence="11">Thioredoxin-dependent peroxiredoxin Bcp</fullName>
    </alternativeName>
</protein>
<evidence type="ECO:0000256" key="9">
    <source>
        <dbReference type="ARBA" id="ARBA00032824"/>
    </source>
</evidence>
<organism evidence="15 16">
    <name type="scientific">Candidatus Methylopumilus rimovensis</name>
    <dbReference type="NCBI Taxonomy" id="2588535"/>
    <lineage>
        <taxon>Bacteria</taxon>
        <taxon>Pseudomonadati</taxon>
        <taxon>Pseudomonadota</taxon>
        <taxon>Betaproteobacteria</taxon>
        <taxon>Nitrosomonadales</taxon>
        <taxon>Methylophilaceae</taxon>
        <taxon>Candidatus Methylopumilus</taxon>
    </lineage>
</organism>
<evidence type="ECO:0000256" key="1">
    <source>
        <dbReference type="ARBA" id="ARBA00003330"/>
    </source>
</evidence>
<evidence type="ECO:0000256" key="3">
    <source>
        <dbReference type="ARBA" id="ARBA00013017"/>
    </source>
</evidence>
<comment type="similarity">
    <text evidence="10">Belongs to the peroxiredoxin family. BCP/PrxQ subfamily.</text>
</comment>
<dbReference type="PROSITE" id="PS51352">
    <property type="entry name" value="THIOREDOXIN_2"/>
    <property type="match status" value="1"/>
</dbReference>
<keyword evidence="6" id="KW-0560">Oxidoreductase</keyword>
<feature type="domain" description="Thioredoxin" evidence="14">
    <location>
        <begin position="26"/>
        <end position="175"/>
    </location>
</feature>
<evidence type="ECO:0000259" key="14">
    <source>
        <dbReference type="PROSITE" id="PS51352"/>
    </source>
</evidence>
<dbReference type="SUPFAM" id="SSF52833">
    <property type="entry name" value="Thioredoxin-like"/>
    <property type="match status" value="1"/>
</dbReference>
<evidence type="ECO:0000256" key="6">
    <source>
        <dbReference type="ARBA" id="ARBA00023002"/>
    </source>
</evidence>
<gene>
    <name evidence="15" type="ORF">FIT61_01045</name>
</gene>
<name>A0AAE6FS71_9PROT</name>
<comment type="function">
    <text evidence="1">Thiol-specific peroxidase that catalyzes the reduction of hydrogen peroxide and organic hydroperoxides to water and alcohols, respectively. Plays a role in cell protection against oxidative stress by detoxifying peroxides and as sensor of hydrogen peroxide-mediated signaling events.</text>
</comment>
<dbReference type="FunFam" id="3.40.30.10:FF:000007">
    <property type="entry name" value="Thioredoxin-dependent thiol peroxidase"/>
    <property type="match status" value="1"/>
</dbReference>
<dbReference type="RefSeq" id="WP_139882665.1">
    <property type="nucleotide sequence ID" value="NZ_CP040986.1"/>
</dbReference>
<dbReference type="Gene3D" id="3.40.30.10">
    <property type="entry name" value="Glutaredoxin"/>
    <property type="match status" value="1"/>
</dbReference>
<dbReference type="GO" id="GO:0034599">
    <property type="term" value="P:cellular response to oxidative stress"/>
    <property type="evidence" value="ECO:0007669"/>
    <property type="project" value="TreeGrafter"/>
</dbReference>
<dbReference type="InterPro" id="IPR024706">
    <property type="entry name" value="Peroxiredoxin_AhpC-typ"/>
</dbReference>
<keyword evidence="7" id="KW-1015">Disulfide bond</keyword>
<dbReference type="InterPro" id="IPR036249">
    <property type="entry name" value="Thioredoxin-like_sf"/>
</dbReference>
<dbReference type="GO" id="GO:0008379">
    <property type="term" value="F:thioredoxin peroxidase activity"/>
    <property type="evidence" value="ECO:0007669"/>
    <property type="project" value="TreeGrafter"/>
</dbReference>
<evidence type="ECO:0000256" key="11">
    <source>
        <dbReference type="ARBA" id="ARBA00042639"/>
    </source>
</evidence>
<evidence type="ECO:0000256" key="4">
    <source>
        <dbReference type="ARBA" id="ARBA00022559"/>
    </source>
</evidence>
<reference evidence="15 16" key="1">
    <citation type="journal article" date="2019" name="ISME J.">
        <title>Evolution in action: habitat transition from sediment to the pelagial leads to genome streamlining in Methylophilaceae.</title>
        <authorList>
            <person name="Salcher M."/>
            <person name="Schaefle D."/>
            <person name="Kaspar M."/>
            <person name="Neuenschwander S.M."/>
            <person name="Ghai R."/>
        </authorList>
    </citation>
    <scope>NUCLEOTIDE SEQUENCE [LARGE SCALE GENOMIC DNA]</scope>
    <source>
        <strain evidence="15 16">MMS-RI-1</strain>
    </source>
</reference>
<dbReference type="Pfam" id="PF00578">
    <property type="entry name" value="AhpC-TSA"/>
    <property type="match status" value="1"/>
</dbReference>
<evidence type="ECO:0000256" key="10">
    <source>
        <dbReference type="ARBA" id="ARBA00038489"/>
    </source>
</evidence>
<keyword evidence="4" id="KW-0575">Peroxidase</keyword>
<evidence type="ECO:0000256" key="2">
    <source>
        <dbReference type="ARBA" id="ARBA00011245"/>
    </source>
</evidence>
<comment type="catalytic activity">
    <reaction evidence="12">
        <text>a hydroperoxide + [thioredoxin]-dithiol = an alcohol + [thioredoxin]-disulfide + H2O</text>
        <dbReference type="Rhea" id="RHEA:62620"/>
        <dbReference type="Rhea" id="RHEA-COMP:10698"/>
        <dbReference type="Rhea" id="RHEA-COMP:10700"/>
        <dbReference type="ChEBI" id="CHEBI:15377"/>
        <dbReference type="ChEBI" id="CHEBI:29950"/>
        <dbReference type="ChEBI" id="CHEBI:30879"/>
        <dbReference type="ChEBI" id="CHEBI:35924"/>
        <dbReference type="ChEBI" id="CHEBI:50058"/>
        <dbReference type="EC" id="1.11.1.24"/>
    </reaction>
</comment>
<sequence>MKIFILISFAIAFYLFRVNVMAAPILKIGEDAPTFTLPDSQGNQVSLNDYKGKWAVLYFYPKDDTPGCTKEACQFRDDFKTLEALGAKVIGISIDDSFSHQKFAEKYNLPFPLLSDASGEVADRYGALNNFLVIKLAKRYTYLINPQGKIAKIYLSVDTSKHSQEIIEDLKKLKE</sequence>
<evidence type="ECO:0000256" key="8">
    <source>
        <dbReference type="ARBA" id="ARBA00023284"/>
    </source>
</evidence>
<dbReference type="GO" id="GO:0005737">
    <property type="term" value="C:cytoplasm"/>
    <property type="evidence" value="ECO:0007669"/>
    <property type="project" value="TreeGrafter"/>
</dbReference>
<feature type="active site" description="Cysteine sulfenic acid (-SOH) intermediate; for peroxidase activity" evidence="13">
    <location>
        <position position="68"/>
    </location>
</feature>
<evidence type="ECO:0000313" key="16">
    <source>
        <dbReference type="Proteomes" id="UP000312102"/>
    </source>
</evidence>
<dbReference type="Proteomes" id="UP000312102">
    <property type="component" value="Chromosome"/>
</dbReference>
<dbReference type="EMBL" id="CP040986">
    <property type="protein sequence ID" value="QDD13071.1"/>
    <property type="molecule type" value="Genomic_DNA"/>
</dbReference>
<dbReference type="InterPro" id="IPR013766">
    <property type="entry name" value="Thioredoxin_domain"/>
</dbReference>
<dbReference type="GO" id="GO:0045454">
    <property type="term" value="P:cell redox homeostasis"/>
    <property type="evidence" value="ECO:0007669"/>
    <property type="project" value="TreeGrafter"/>
</dbReference>
<evidence type="ECO:0000256" key="13">
    <source>
        <dbReference type="PIRSR" id="PIRSR000239-1"/>
    </source>
</evidence>
<dbReference type="InterPro" id="IPR000866">
    <property type="entry name" value="AhpC/TSA"/>
</dbReference>
<dbReference type="KEGG" id="mrk:FIT61_01045"/>
<dbReference type="AlphaFoldDB" id="A0AAE6FS71"/>
<dbReference type="PANTHER" id="PTHR42801:SF4">
    <property type="entry name" value="AHPC_TSA FAMILY PROTEIN"/>
    <property type="match status" value="1"/>
</dbReference>
<dbReference type="PANTHER" id="PTHR42801">
    <property type="entry name" value="THIOREDOXIN-DEPENDENT PEROXIDE REDUCTASE"/>
    <property type="match status" value="1"/>
</dbReference>
<evidence type="ECO:0000313" key="15">
    <source>
        <dbReference type="EMBL" id="QDD13071.1"/>
    </source>
</evidence>
<accession>A0AAE6FS71</accession>
<keyword evidence="5" id="KW-0049">Antioxidant</keyword>
<dbReference type="InterPro" id="IPR050924">
    <property type="entry name" value="Peroxiredoxin_BCP/PrxQ"/>
</dbReference>
<evidence type="ECO:0000256" key="12">
    <source>
        <dbReference type="ARBA" id="ARBA00049091"/>
    </source>
</evidence>
<proteinExistence type="inferred from homology"/>